<evidence type="ECO:0000313" key="3">
    <source>
        <dbReference type="Proteomes" id="UP001050808"/>
    </source>
</evidence>
<evidence type="ECO:0000256" key="1">
    <source>
        <dbReference type="SAM" id="SignalP"/>
    </source>
</evidence>
<keyword evidence="1" id="KW-0732">Signal</keyword>
<feature type="signal peptide" evidence="1">
    <location>
        <begin position="1"/>
        <end position="37"/>
    </location>
</feature>
<name>A0ABQ3QPH2_9ACTN</name>
<reference evidence="2" key="1">
    <citation type="submission" date="2024-05" db="EMBL/GenBank/DDBJ databases">
        <title>Whole genome shotgun sequence of Streptomyces violascens NBRC 12920.</title>
        <authorList>
            <person name="Komaki H."/>
            <person name="Tamura T."/>
        </authorList>
    </citation>
    <scope>NUCLEOTIDE SEQUENCE</scope>
    <source>
        <strain evidence="2">NBRC 12920</strain>
    </source>
</reference>
<organism evidence="2 3">
    <name type="scientific">Streptomyces violascens</name>
    <dbReference type="NCBI Taxonomy" id="67381"/>
    <lineage>
        <taxon>Bacteria</taxon>
        <taxon>Bacillati</taxon>
        <taxon>Actinomycetota</taxon>
        <taxon>Actinomycetes</taxon>
        <taxon>Kitasatosporales</taxon>
        <taxon>Streptomycetaceae</taxon>
        <taxon>Streptomyces</taxon>
    </lineage>
</organism>
<feature type="chain" id="PRO_5045553996" evidence="1">
    <location>
        <begin position="38"/>
        <end position="179"/>
    </location>
</feature>
<keyword evidence="3" id="KW-1185">Reference proteome</keyword>
<protein>
    <submittedName>
        <fullName evidence="2">Lipoprotein</fullName>
    </submittedName>
</protein>
<keyword evidence="2" id="KW-0449">Lipoprotein</keyword>
<proteinExistence type="predicted"/>
<dbReference type="EMBL" id="BNDY01000011">
    <property type="protein sequence ID" value="GHI39168.1"/>
    <property type="molecule type" value="Genomic_DNA"/>
</dbReference>
<evidence type="ECO:0000313" key="2">
    <source>
        <dbReference type="EMBL" id="GHI39168.1"/>
    </source>
</evidence>
<comment type="caution">
    <text evidence="2">The sequence shown here is derived from an EMBL/GenBank/DDBJ whole genome shotgun (WGS) entry which is preliminary data.</text>
</comment>
<sequence length="179" mass="18199">MGAKRSHRRAPHTARRRAYRTLPAVAMAALAIGGAAACDPVGGLNSAAVAVTTDQTATAALQHQHVSIKWLTCTANLKGGPSATPSAGSTTQQVADVNCQGETKDGKPITVKGTVTQEVEGRCVKGDLTAKVADRTVFRASVLGDCNAPAPTTGPATPAPGGRPTVTVTVTVTESFRGK</sequence>
<dbReference type="Proteomes" id="UP001050808">
    <property type="component" value="Unassembled WGS sequence"/>
</dbReference>
<dbReference type="RefSeq" id="WP_226598959.1">
    <property type="nucleotide sequence ID" value="NZ_BMUA01000010.1"/>
</dbReference>
<gene>
    <name evidence="2" type="ORF">Sviol_35760</name>
</gene>
<accession>A0ABQ3QPH2</accession>